<accession>A0A1M4U6R3</accession>
<dbReference type="Proteomes" id="UP000184148">
    <property type="component" value="Unassembled WGS sequence"/>
</dbReference>
<protein>
    <submittedName>
        <fullName evidence="1">Uncharacterized protein</fullName>
    </submittedName>
</protein>
<name>A0A1M4U6R3_9FIRM</name>
<evidence type="ECO:0000313" key="2">
    <source>
        <dbReference type="Proteomes" id="UP000184148"/>
    </source>
</evidence>
<evidence type="ECO:0000313" key="1">
    <source>
        <dbReference type="EMBL" id="SHE52320.1"/>
    </source>
</evidence>
<gene>
    <name evidence="1" type="ORF">SAMN02745133_00602</name>
</gene>
<reference evidence="2" key="1">
    <citation type="submission" date="2016-11" db="EMBL/GenBank/DDBJ databases">
        <authorList>
            <person name="Varghese N."/>
            <person name="Submissions S."/>
        </authorList>
    </citation>
    <scope>NUCLEOTIDE SEQUENCE [LARGE SCALE GENOMIC DNA]</scope>
    <source>
        <strain evidence="2">DSM 12395</strain>
    </source>
</reference>
<dbReference type="AlphaFoldDB" id="A0A1M4U6R3"/>
<sequence>MMSNTCPICHKQAYKVLECAVCGDEVCPSCNEQCSLCGQWVCHRHVICVYKKVHICTDCYANQLNNSD</sequence>
<keyword evidence="2" id="KW-1185">Reference proteome</keyword>
<proteinExistence type="predicted"/>
<dbReference type="EMBL" id="FQUY01000002">
    <property type="protein sequence ID" value="SHE52320.1"/>
    <property type="molecule type" value="Genomic_DNA"/>
</dbReference>
<organism evidence="1 2">
    <name type="scientific">Desulforamulus putei DSM 12395</name>
    <dbReference type="NCBI Taxonomy" id="1121429"/>
    <lineage>
        <taxon>Bacteria</taxon>
        <taxon>Bacillati</taxon>
        <taxon>Bacillota</taxon>
        <taxon>Clostridia</taxon>
        <taxon>Eubacteriales</taxon>
        <taxon>Peptococcaceae</taxon>
        <taxon>Desulforamulus</taxon>
    </lineage>
</organism>